<evidence type="ECO:0000313" key="1">
    <source>
        <dbReference type="EMBL" id="TYH11994.1"/>
    </source>
</evidence>
<accession>A0A5D2G1C0</accession>
<evidence type="ECO:0000313" key="2">
    <source>
        <dbReference type="Proteomes" id="UP000323506"/>
    </source>
</evidence>
<reference evidence="1 2" key="1">
    <citation type="submission" date="2019-06" db="EMBL/GenBank/DDBJ databases">
        <title>WGS assembly of Gossypium darwinii.</title>
        <authorList>
            <person name="Chen Z.J."/>
            <person name="Sreedasyam A."/>
            <person name="Ando A."/>
            <person name="Song Q."/>
            <person name="De L."/>
            <person name="Hulse-Kemp A."/>
            <person name="Ding M."/>
            <person name="Ye W."/>
            <person name="Kirkbride R."/>
            <person name="Jenkins J."/>
            <person name="Plott C."/>
            <person name="Lovell J."/>
            <person name="Lin Y.-M."/>
            <person name="Vaughn R."/>
            <person name="Liu B."/>
            <person name="Li W."/>
            <person name="Simpson S."/>
            <person name="Scheffler B."/>
            <person name="Saski C."/>
            <person name="Grover C."/>
            <person name="Hu G."/>
            <person name="Conover J."/>
            <person name="Carlson J."/>
            <person name="Shu S."/>
            <person name="Boston L."/>
            <person name="Williams M."/>
            <person name="Peterson D."/>
            <person name="Mcgee K."/>
            <person name="Jones D."/>
            <person name="Wendel J."/>
            <person name="Stelly D."/>
            <person name="Grimwood J."/>
            <person name="Schmutz J."/>
        </authorList>
    </citation>
    <scope>NUCLEOTIDE SEQUENCE [LARGE SCALE GENOMIC DNA]</scope>
    <source>
        <strain evidence="1">1808015.09</strain>
    </source>
</reference>
<dbReference type="AlphaFoldDB" id="A0A5D2G1C0"/>
<dbReference type="Proteomes" id="UP000323506">
    <property type="component" value="Chromosome A06"/>
</dbReference>
<proteinExistence type="predicted"/>
<sequence>MAESYFCIICCLLDWDYCRVDYGESGFVVSQQLYSALANIQMGLIEDKMGWTTLLN</sequence>
<protein>
    <submittedName>
        <fullName evidence="1">Uncharacterized protein</fullName>
    </submittedName>
</protein>
<organism evidence="1 2">
    <name type="scientific">Gossypium darwinii</name>
    <name type="common">Darwin's cotton</name>
    <name type="synonym">Gossypium barbadense var. darwinii</name>
    <dbReference type="NCBI Taxonomy" id="34276"/>
    <lineage>
        <taxon>Eukaryota</taxon>
        <taxon>Viridiplantae</taxon>
        <taxon>Streptophyta</taxon>
        <taxon>Embryophyta</taxon>
        <taxon>Tracheophyta</taxon>
        <taxon>Spermatophyta</taxon>
        <taxon>Magnoliopsida</taxon>
        <taxon>eudicotyledons</taxon>
        <taxon>Gunneridae</taxon>
        <taxon>Pentapetalae</taxon>
        <taxon>rosids</taxon>
        <taxon>malvids</taxon>
        <taxon>Malvales</taxon>
        <taxon>Malvaceae</taxon>
        <taxon>Malvoideae</taxon>
        <taxon>Gossypium</taxon>
    </lineage>
</organism>
<keyword evidence="2" id="KW-1185">Reference proteome</keyword>
<gene>
    <name evidence="1" type="ORF">ES288_A06G030600v1</name>
</gene>
<name>A0A5D2G1C0_GOSDA</name>
<dbReference type="EMBL" id="CM017693">
    <property type="protein sequence ID" value="TYH11994.1"/>
    <property type="molecule type" value="Genomic_DNA"/>
</dbReference>